<evidence type="ECO:0000256" key="2">
    <source>
        <dbReference type="SAM" id="Phobius"/>
    </source>
</evidence>
<name>A0AAE0HKV7_9PEZI</name>
<reference evidence="4" key="2">
    <citation type="submission" date="2023-06" db="EMBL/GenBank/DDBJ databases">
        <authorList>
            <consortium name="Lawrence Berkeley National Laboratory"/>
            <person name="Haridas S."/>
            <person name="Hensen N."/>
            <person name="Bonometti L."/>
            <person name="Westerberg I."/>
            <person name="Brannstrom I.O."/>
            <person name="Guillou S."/>
            <person name="Cros-Aarteil S."/>
            <person name="Calhoun S."/>
            <person name="Kuo A."/>
            <person name="Mondo S."/>
            <person name="Pangilinan J."/>
            <person name="Riley R."/>
            <person name="Labutti K."/>
            <person name="Andreopoulos B."/>
            <person name="Lipzen A."/>
            <person name="Chen C."/>
            <person name="Yanf M."/>
            <person name="Daum C."/>
            <person name="Ng V."/>
            <person name="Clum A."/>
            <person name="Steindorff A."/>
            <person name="Ohm R."/>
            <person name="Martin F."/>
            <person name="Silar P."/>
            <person name="Natvig D."/>
            <person name="Lalanne C."/>
            <person name="Gautier V."/>
            <person name="Ament-Velasquez S.L."/>
            <person name="Kruys A."/>
            <person name="Hutchinson M.I."/>
            <person name="Powell A.J."/>
            <person name="Barry K."/>
            <person name="Miller A.N."/>
            <person name="Grigoriev I.V."/>
            <person name="Debuchy R."/>
            <person name="Gladieux P."/>
            <person name="Thoren M.H."/>
            <person name="Johannesson H."/>
        </authorList>
    </citation>
    <scope>NUCLEOTIDE SEQUENCE</scope>
    <source>
        <strain evidence="4">CBS 168.71</strain>
    </source>
</reference>
<dbReference type="Pfam" id="PF10544">
    <property type="entry name" value="T5orf172"/>
    <property type="match status" value="1"/>
</dbReference>
<feature type="region of interest" description="Disordered" evidence="1">
    <location>
        <begin position="61"/>
        <end position="86"/>
    </location>
</feature>
<evidence type="ECO:0000256" key="1">
    <source>
        <dbReference type="SAM" id="MobiDB-lite"/>
    </source>
</evidence>
<feature type="transmembrane region" description="Helical" evidence="2">
    <location>
        <begin position="423"/>
        <end position="442"/>
    </location>
</feature>
<comment type="caution">
    <text evidence="4">The sequence shown here is derived from an EMBL/GenBank/DDBJ whole genome shotgun (WGS) entry which is preliminary data.</text>
</comment>
<keyword evidence="2" id="KW-1133">Transmembrane helix</keyword>
<feature type="transmembrane region" description="Helical" evidence="2">
    <location>
        <begin position="364"/>
        <end position="384"/>
    </location>
</feature>
<dbReference type="PANTHER" id="PTHR28094:SF1">
    <property type="entry name" value="MEIOTICALLY UP-REGULATED GENE 113 PROTEIN"/>
    <property type="match status" value="1"/>
</dbReference>
<proteinExistence type="predicted"/>
<dbReference type="Proteomes" id="UP001278766">
    <property type="component" value="Unassembled WGS sequence"/>
</dbReference>
<protein>
    <submittedName>
        <fullName evidence="4">T5orf172 domain-containing protein</fullName>
    </submittedName>
</protein>
<dbReference type="InterPro" id="IPR053006">
    <property type="entry name" value="Meiosis_regulatory"/>
</dbReference>
<keyword evidence="5" id="KW-1185">Reference proteome</keyword>
<feature type="transmembrane region" description="Helical" evidence="2">
    <location>
        <begin position="396"/>
        <end position="417"/>
    </location>
</feature>
<dbReference type="PANTHER" id="PTHR28094">
    <property type="entry name" value="MEIOTICALLY UP-REGULATED GENE 113 PROTEIN"/>
    <property type="match status" value="1"/>
</dbReference>
<accession>A0AAE0HKV7</accession>
<dbReference type="InterPro" id="IPR018306">
    <property type="entry name" value="Phage_T5_Orf172_DNA-bd"/>
</dbReference>
<feature type="domain" description="Bacteriophage T5 Orf172 DNA-binding" evidence="3">
    <location>
        <begin position="122"/>
        <end position="245"/>
    </location>
</feature>
<dbReference type="RefSeq" id="XP_062661918.1">
    <property type="nucleotide sequence ID" value="XM_062808698.1"/>
</dbReference>
<reference evidence="4" key="1">
    <citation type="journal article" date="2023" name="Mol. Phylogenet. Evol.">
        <title>Genome-scale phylogeny and comparative genomics of the fungal order Sordariales.</title>
        <authorList>
            <person name="Hensen N."/>
            <person name="Bonometti L."/>
            <person name="Westerberg I."/>
            <person name="Brannstrom I.O."/>
            <person name="Guillou S."/>
            <person name="Cros-Aarteil S."/>
            <person name="Calhoun S."/>
            <person name="Haridas S."/>
            <person name="Kuo A."/>
            <person name="Mondo S."/>
            <person name="Pangilinan J."/>
            <person name="Riley R."/>
            <person name="LaButti K."/>
            <person name="Andreopoulos B."/>
            <person name="Lipzen A."/>
            <person name="Chen C."/>
            <person name="Yan M."/>
            <person name="Daum C."/>
            <person name="Ng V."/>
            <person name="Clum A."/>
            <person name="Steindorff A."/>
            <person name="Ohm R.A."/>
            <person name="Martin F."/>
            <person name="Silar P."/>
            <person name="Natvig D.O."/>
            <person name="Lalanne C."/>
            <person name="Gautier V."/>
            <person name="Ament-Velasquez S.L."/>
            <person name="Kruys A."/>
            <person name="Hutchinson M.I."/>
            <person name="Powell A.J."/>
            <person name="Barry K."/>
            <person name="Miller A.N."/>
            <person name="Grigoriev I.V."/>
            <person name="Debuchy R."/>
            <person name="Gladieux P."/>
            <person name="Hiltunen Thoren M."/>
            <person name="Johannesson H."/>
        </authorList>
    </citation>
    <scope>NUCLEOTIDE SEQUENCE</scope>
    <source>
        <strain evidence="4">CBS 168.71</strain>
    </source>
</reference>
<organism evidence="4 5">
    <name type="scientific">Chaetomium fimeti</name>
    <dbReference type="NCBI Taxonomy" id="1854472"/>
    <lineage>
        <taxon>Eukaryota</taxon>
        <taxon>Fungi</taxon>
        <taxon>Dikarya</taxon>
        <taxon>Ascomycota</taxon>
        <taxon>Pezizomycotina</taxon>
        <taxon>Sordariomycetes</taxon>
        <taxon>Sordariomycetidae</taxon>
        <taxon>Sordariales</taxon>
        <taxon>Chaetomiaceae</taxon>
        <taxon>Chaetomium</taxon>
    </lineage>
</organism>
<feature type="region of interest" description="Disordered" evidence="1">
    <location>
        <begin position="162"/>
        <end position="202"/>
    </location>
</feature>
<evidence type="ECO:0000313" key="5">
    <source>
        <dbReference type="Proteomes" id="UP001278766"/>
    </source>
</evidence>
<gene>
    <name evidence="4" type="ORF">B0H64DRAFT_74427</name>
</gene>
<evidence type="ECO:0000259" key="3">
    <source>
        <dbReference type="SMART" id="SM00974"/>
    </source>
</evidence>
<feature type="transmembrane region" description="Helical" evidence="2">
    <location>
        <begin position="338"/>
        <end position="358"/>
    </location>
</feature>
<sequence length="470" mass="51009">MASHNSPDPLGPPRTEYLVAVLSGLWDLARHGIQRQGLWSGSASTLDPDDLNSTSFNNEAPTAVDSTPVFPSPTQTNTPLTAEPPEYTNTSFTIDNLLRHAANLPLTTPTTQGFIYILTATHNNTPLVKIGYTSKAVDTRLTAMQRSCPSLQIEAAALPSPLFTSTTTSSPPPSHNDNNNQPSNRLNNNNNNHALPSHHAHHVEKLAHAELRPARYAFRCPDCSRRHREFFAVDSETAYRIVARWVRFCRGGVVPWESISPPIAGVGPVGSGAVLTAPWRARLDGYAGLFLEEAAVAVGREGSIEKGMALWDGFVDAGVGAWVWHDARRGWGVLSRSWLWAVVVALAMGGAVWCRSVGFAALAWAMLGLLVVLLALTVLALPTGPTYGRPALCEGLLWLTTVVLLMGLVGVCLYLGLEWWAWVLTWMLVDVFMCMVLVLMEFRCVAAEYLGLEPLPSGVLAGLLMIVVMS</sequence>
<keyword evidence="2" id="KW-0472">Membrane</keyword>
<dbReference type="SMART" id="SM00974">
    <property type="entry name" value="T5orf172"/>
    <property type="match status" value="1"/>
</dbReference>
<feature type="compositionally biased region" description="Low complexity" evidence="1">
    <location>
        <begin position="162"/>
        <end position="192"/>
    </location>
</feature>
<feature type="transmembrane region" description="Helical" evidence="2">
    <location>
        <begin position="449"/>
        <end position="469"/>
    </location>
</feature>
<evidence type="ECO:0000313" key="4">
    <source>
        <dbReference type="EMBL" id="KAK3298404.1"/>
    </source>
</evidence>
<dbReference type="GeneID" id="87845646"/>
<dbReference type="EMBL" id="JAUEPN010000002">
    <property type="protein sequence ID" value="KAK3298404.1"/>
    <property type="molecule type" value="Genomic_DNA"/>
</dbReference>
<keyword evidence="2" id="KW-0812">Transmembrane</keyword>
<dbReference type="AlphaFoldDB" id="A0AAE0HKV7"/>